<feature type="region of interest" description="Disordered" evidence="1">
    <location>
        <begin position="1"/>
        <end position="97"/>
    </location>
</feature>
<sequence>MMTNAKGKQSMSSPTLPPPQARAKQLHNFDLPQLWAKNQTHASNNSLRGRRIGGESSASSSSSSRNAVAGVAACEAPSPPPPPPPPPSPPPSPSSDLARLRKLALETAKRNELALEAARKNAAAADKPDKKVSLDVFESKEAKPKTYIRLRVKKKAEEQQAVKEDGKVEANEGCGEMDEFIAKTWNFRPRKPINKQAGTNVSNAGALKAVESTPKSKGKGKGTAASEKGKEKKPPQPKFSISLTRQEIEEDIFSLTGSKPSRRPKKRSKAVQKQLDNLFPGVWLEPATHDLYKVPDPPLKV</sequence>
<dbReference type="PANTHER" id="PTHR33130">
    <property type="entry name" value="PUTATIVE (DUF1639)-RELATED"/>
    <property type="match status" value="1"/>
</dbReference>
<evidence type="ECO:0000313" key="3">
    <source>
        <dbReference type="Proteomes" id="UP001187471"/>
    </source>
</evidence>
<gene>
    <name evidence="2" type="ORF">RJ640_014582</name>
</gene>
<protein>
    <submittedName>
        <fullName evidence="2">Uncharacterized protein</fullName>
    </submittedName>
</protein>
<dbReference type="Proteomes" id="UP001187471">
    <property type="component" value="Unassembled WGS sequence"/>
</dbReference>
<comment type="caution">
    <text evidence="2">The sequence shown here is derived from an EMBL/GenBank/DDBJ whole genome shotgun (WGS) entry which is preliminary data.</text>
</comment>
<name>A0AA88UDA3_9ASTE</name>
<feature type="compositionally biased region" description="Basic residues" evidence="1">
    <location>
        <begin position="260"/>
        <end position="270"/>
    </location>
</feature>
<feature type="region of interest" description="Disordered" evidence="1">
    <location>
        <begin position="191"/>
        <end position="243"/>
    </location>
</feature>
<evidence type="ECO:0000313" key="2">
    <source>
        <dbReference type="EMBL" id="KAK2977836.1"/>
    </source>
</evidence>
<dbReference type="Pfam" id="PF07797">
    <property type="entry name" value="DUF1639"/>
    <property type="match status" value="1"/>
</dbReference>
<dbReference type="PANTHER" id="PTHR33130:SF41">
    <property type="entry name" value="NEUROFILAMENT HEAVY POLYPEPTIDE-LIKE"/>
    <property type="match status" value="1"/>
</dbReference>
<organism evidence="2 3">
    <name type="scientific">Escallonia rubra</name>
    <dbReference type="NCBI Taxonomy" id="112253"/>
    <lineage>
        <taxon>Eukaryota</taxon>
        <taxon>Viridiplantae</taxon>
        <taxon>Streptophyta</taxon>
        <taxon>Embryophyta</taxon>
        <taxon>Tracheophyta</taxon>
        <taxon>Spermatophyta</taxon>
        <taxon>Magnoliopsida</taxon>
        <taxon>eudicotyledons</taxon>
        <taxon>Gunneridae</taxon>
        <taxon>Pentapetalae</taxon>
        <taxon>asterids</taxon>
        <taxon>campanulids</taxon>
        <taxon>Escalloniales</taxon>
        <taxon>Escalloniaceae</taxon>
        <taxon>Escallonia</taxon>
    </lineage>
</organism>
<dbReference type="AlphaFoldDB" id="A0AA88UDA3"/>
<keyword evidence="3" id="KW-1185">Reference proteome</keyword>
<proteinExistence type="predicted"/>
<dbReference type="InterPro" id="IPR012438">
    <property type="entry name" value="DUF1639"/>
</dbReference>
<feature type="region of interest" description="Disordered" evidence="1">
    <location>
        <begin position="252"/>
        <end position="271"/>
    </location>
</feature>
<feature type="compositionally biased region" description="Pro residues" evidence="1">
    <location>
        <begin position="77"/>
        <end position="93"/>
    </location>
</feature>
<feature type="compositionally biased region" description="Polar residues" evidence="1">
    <location>
        <begin position="1"/>
        <end position="14"/>
    </location>
</feature>
<feature type="compositionally biased region" description="Polar residues" evidence="1">
    <location>
        <begin position="36"/>
        <end position="47"/>
    </location>
</feature>
<feature type="compositionally biased region" description="Low complexity" evidence="1">
    <location>
        <begin position="54"/>
        <end position="73"/>
    </location>
</feature>
<accession>A0AA88UDA3</accession>
<dbReference type="EMBL" id="JAVXUO010001944">
    <property type="protein sequence ID" value="KAK2977836.1"/>
    <property type="molecule type" value="Genomic_DNA"/>
</dbReference>
<evidence type="ECO:0000256" key="1">
    <source>
        <dbReference type="SAM" id="MobiDB-lite"/>
    </source>
</evidence>
<reference evidence="2" key="1">
    <citation type="submission" date="2022-12" db="EMBL/GenBank/DDBJ databases">
        <title>Draft genome assemblies for two species of Escallonia (Escalloniales).</title>
        <authorList>
            <person name="Chanderbali A."/>
            <person name="Dervinis C."/>
            <person name="Anghel I."/>
            <person name="Soltis D."/>
            <person name="Soltis P."/>
            <person name="Zapata F."/>
        </authorList>
    </citation>
    <scope>NUCLEOTIDE SEQUENCE</scope>
    <source>
        <strain evidence="2">UCBG92.1500</strain>
        <tissue evidence="2">Leaf</tissue>
    </source>
</reference>